<dbReference type="RefSeq" id="WP_193538396.1">
    <property type="nucleotide sequence ID" value="NZ_JADCLJ010000022.1"/>
</dbReference>
<organism evidence="3 4">
    <name type="scientific">Litchfieldia luteola</name>
    <dbReference type="NCBI Taxonomy" id="682179"/>
    <lineage>
        <taxon>Bacteria</taxon>
        <taxon>Bacillati</taxon>
        <taxon>Bacillota</taxon>
        <taxon>Bacilli</taxon>
        <taxon>Bacillales</taxon>
        <taxon>Bacillaceae</taxon>
        <taxon>Litchfieldia</taxon>
    </lineage>
</organism>
<name>A0ABR9QM57_9BACI</name>
<dbReference type="Gene3D" id="3.30.360.10">
    <property type="entry name" value="Dihydrodipicolinate Reductase, domain 2"/>
    <property type="match status" value="1"/>
</dbReference>
<dbReference type="Gene3D" id="3.40.50.720">
    <property type="entry name" value="NAD(P)-binding Rossmann-like Domain"/>
    <property type="match status" value="1"/>
</dbReference>
<feature type="domain" description="GFO/IDH/MocA-like oxidoreductase" evidence="2">
    <location>
        <begin position="139"/>
        <end position="247"/>
    </location>
</feature>
<keyword evidence="4" id="KW-1185">Reference proteome</keyword>
<gene>
    <name evidence="3" type="ORF">IMZ08_16200</name>
</gene>
<evidence type="ECO:0000259" key="1">
    <source>
        <dbReference type="Pfam" id="PF01408"/>
    </source>
</evidence>
<dbReference type="InterPro" id="IPR000683">
    <property type="entry name" value="Gfo/Idh/MocA-like_OxRdtase_N"/>
</dbReference>
<proteinExistence type="predicted"/>
<reference evidence="3 4" key="1">
    <citation type="submission" date="2020-10" db="EMBL/GenBank/DDBJ databases">
        <title>Bacillus sp. HD4P25, an endophyte from a halophyte.</title>
        <authorList>
            <person name="Sun J.-Q."/>
        </authorList>
    </citation>
    <scope>NUCLEOTIDE SEQUENCE [LARGE SCALE GENOMIC DNA]</scope>
    <source>
        <strain evidence="3 4">YIM 93174</strain>
    </source>
</reference>
<evidence type="ECO:0000313" key="3">
    <source>
        <dbReference type="EMBL" id="MBE4909595.1"/>
    </source>
</evidence>
<sequence length="327" mass="36876">MIRFGIIGTNWITDRLIDAGTKLDDFQVAAVYSRSKENAKDFAARYGIRETFTNLDEMAKSNKIDAVYIASPNSLHATQAITFMNHRKHVLCEKPLASNTAEVDSMIEAANANQVLLMEAMKTTLLPNFKSIQQNLYKLGKIRRYVGNFSKYSSRYDAYKEGTILNAFKPEFSNGSLMDLGVYCIYPMVLLFGHPNSIKASSYLLETQVDGEGSLLIEYDEMDAVIMHSKISNSYSPSEIIGEDGSMMINNISEPTEVEIRYKDGSTEKISVEDEMPSMYYELREFIDLIKLGKLESEVNSHQHSRTTAEIIEVARKQTGIVYPADK</sequence>
<evidence type="ECO:0000313" key="4">
    <source>
        <dbReference type="Proteomes" id="UP001516662"/>
    </source>
</evidence>
<dbReference type="Pfam" id="PF22725">
    <property type="entry name" value="GFO_IDH_MocA_C3"/>
    <property type="match status" value="1"/>
</dbReference>
<feature type="domain" description="Gfo/Idh/MocA-like oxidoreductase N-terminal" evidence="1">
    <location>
        <begin position="2"/>
        <end position="119"/>
    </location>
</feature>
<dbReference type="SUPFAM" id="SSF51735">
    <property type="entry name" value="NAD(P)-binding Rossmann-fold domains"/>
    <property type="match status" value="1"/>
</dbReference>
<accession>A0ABR9QM57</accession>
<protein>
    <submittedName>
        <fullName evidence="3">Gfo/Idh/MocA family oxidoreductase</fullName>
    </submittedName>
</protein>
<dbReference type="PANTHER" id="PTHR43054">
    <property type="match status" value="1"/>
</dbReference>
<dbReference type="Proteomes" id="UP001516662">
    <property type="component" value="Unassembled WGS sequence"/>
</dbReference>
<dbReference type="SUPFAM" id="SSF55347">
    <property type="entry name" value="Glyceraldehyde-3-phosphate dehydrogenase-like, C-terminal domain"/>
    <property type="match status" value="1"/>
</dbReference>
<comment type="caution">
    <text evidence="3">The sequence shown here is derived from an EMBL/GenBank/DDBJ whole genome shotgun (WGS) entry which is preliminary data.</text>
</comment>
<dbReference type="InterPro" id="IPR036291">
    <property type="entry name" value="NAD(P)-bd_dom_sf"/>
</dbReference>
<dbReference type="PANTHER" id="PTHR43054:SF1">
    <property type="entry name" value="SCYLLO-INOSITOL 2-DEHYDROGENASE (NADP(+)) IOLU"/>
    <property type="match status" value="1"/>
</dbReference>
<evidence type="ECO:0000259" key="2">
    <source>
        <dbReference type="Pfam" id="PF22725"/>
    </source>
</evidence>
<dbReference type="InterPro" id="IPR055170">
    <property type="entry name" value="GFO_IDH_MocA-like_dom"/>
</dbReference>
<dbReference type="EMBL" id="JADCLJ010000022">
    <property type="protein sequence ID" value="MBE4909595.1"/>
    <property type="molecule type" value="Genomic_DNA"/>
</dbReference>
<dbReference type="Pfam" id="PF01408">
    <property type="entry name" value="GFO_IDH_MocA"/>
    <property type="match status" value="1"/>
</dbReference>